<dbReference type="Proteomes" id="UP000234327">
    <property type="component" value="Unassembled WGS sequence"/>
</dbReference>
<dbReference type="EMBL" id="FXYZ01000026">
    <property type="protein sequence ID" value="SMY01019.1"/>
    <property type="molecule type" value="Genomic_DNA"/>
</dbReference>
<name>A0A2H1KN17_BREAU</name>
<dbReference type="AlphaFoldDB" id="A0A2H1KN17"/>
<reference evidence="1 2" key="1">
    <citation type="submission" date="2017-03" db="EMBL/GenBank/DDBJ databases">
        <authorList>
            <person name="Afonso C.L."/>
            <person name="Miller P.J."/>
            <person name="Scott M.A."/>
            <person name="Spackman E."/>
            <person name="Goraichik I."/>
            <person name="Dimitrov K.M."/>
            <person name="Suarez D.L."/>
            <person name="Swayne D.E."/>
        </authorList>
    </citation>
    <scope>NUCLEOTIDE SEQUENCE [LARGE SCALE GENOMIC DNA]</scope>
    <source>
        <strain evidence="2">6(3)</strain>
    </source>
</reference>
<proteinExistence type="predicted"/>
<organism evidence="1 2">
    <name type="scientific">Brevibacterium aurantiacum</name>
    <dbReference type="NCBI Taxonomy" id="273384"/>
    <lineage>
        <taxon>Bacteria</taxon>
        <taxon>Bacillati</taxon>
        <taxon>Actinomycetota</taxon>
        <taxon>Actinomycetes</taxon>
        <taxon>Micrococcales</taxon>
        <taxon>Brevibacteriaceae</taxon>
        <taxon>Brevibacterium</taxon>
    </lineage>
</organism>
<evidence type="ECO:0000313" key="2">
    <source>
        <dbReference type="Proteomes" id="UP000234327"/>
    </source>
</evidence>
<dbReference type="RefSeq" id="WP_101598777.1">
    <property type="nucleotide sequence ID" value="NZ_FXYZ01000026.1"/>
</dbReference>
<gene>
    <name evidence="1" type="ORF">BAURA63_03492</name>
</gene>
<accession>A0A2H1KN17</accession>
<sequence>MNTTDRVAAAINDATSEHNEALVAIITRAQSLNDADAEAMQRCLAATSDEARVSARRAADEAAFEAGGRPAIDRVGRVADAGWYAAGEASGDAANAASAAGKWSALGDSEADRYWAGMWNAAWQAASDAARAEAARDYTTDNGLFTQAHYDALLAPWRAAIDSSNERMS</sequence>
<evidence type="ECO:0000313" key="1">
    <source>
        <dbReference type="EMBL" id="SMY01019.1"/>
    </source>
</evidence>
<protein>
    <submittedName>
        <fullName evidence="1">Uncharacterized protein</fullName>
    </submittedName>
</protein>